<dbReference type="OrthoDB" id="1955136at2"/>
<evidence type="ECO:0000313" key="2">
    <source>
        <dbReference type="Proteomes" id="UP000216024"/>
    </source>
</evidence>
<keyword evidence="2" id="KW-1185">Reference proteome</keyword>
<gene>
    <name evidence="1" type="ORF">CCE28_01400</name>
</gene>
<organism evidence="1 2">
    <name type="scientific">Anaeromicrobium sediminis</name>
    <dbReference type="NCBI Taxonomy" id="1478221"/>
    <lineage>
        <taxon>Bacteria</taxon>
        <taxon>Bacillati</taxon>
        <taxon>Bacillota</taxon>
        <taxon>Clostridia</taxon>
        <taxon>Peptostreptococcales</taxon>
        <taxon>Thermotaleaceae</taxon>
        <taxon>Anaeromicrobium</taxon>
    </lineage>
</organism>
<comment type="caution">
    <text evidence="1">The sequence shown here is derived from an EMBL/GenBank/DDBJ whole genome shotgun (WGS) entry which is preliminary data.</text>
</comment>
<proteinExistence type="predicted"/>
<reference evidence="1 2" key="1">
    <citation type="submission" date="2017-06" db="EMBL/GenBank/DDBJ databases">
        <title>Draft genome sequence of anaerobic fermentative bacterium Anaeromicrobium sediminis DY2726D isolated from West Pacific Ocean sediments.</title>
        <authorList>
            <person name="Zeng X."/>
        </authorList>
    </citation>
    <scope>NUCLEOTIDE SEQUENCE [LARGE SCALE GENOMIC DNA]</scope>
    <source>
        <strain evidence="1 2">DY2726D</strain>
    </source>
</reference>
<name>A0A267MNX2_9FIRM</name>
<accession>A0A267MNX2</accession>
<protein>
    <submittedName>
        <fullName evidence="1">Uncharacterized protein</fullName>
    </submittedName>
</protein>
<evidence type="ECO:0000313" key="1">
    <source>
        <dbReference type="EMBL" id="PAB61112.1"/>
    </source>
</evidence>
<sequence>MKRNDINKEREIKAIRNSVDAGAVEDIYELKSHELNLKSALVTEEMNQINTAGATSSAPEERE</sequence>
<dbReference type="RefSeq" id="WP_095130220.1">
    <property type="nucleotide sequence ID" value="NZ_NIBG01000001.1"/>
</dbReference>
<dbReference type="AlphaFoldDB" id="A0A267MNX2"/>
<dbReference type="Proteomes" id="UP000216024">
    <property type="component" value="Unassembled WGS sequence"/>
</dbReference>
<dbReference type="EMBL" id="NIBG01000001">
    <property type="protein sequence ID" value="PAB61112.1"/>
    <property type="molecule type" value="Genomic_DNA"/>
</dbReference>